<dbReference type="Pfam" id="PF12340">
    <property type="entry name" value="DUF3638"/>
    <property type="match status" value="1"/>
</dbReference>
<feature type="domain" description="DUF3638" evidence="7">
    <location>
        <begin position="36"/>
        <end position="254"/>
    </location>
</feature>
<reference evidence="9" key="1">
    <citation type="submission" date="2023-01" db="EMBL/GenBank/DDBJ databases">
        <title>The chitinases involved in constricting ring structure development in the nematode-trapping fungus Drechslerella dactyloides.</title>
        <authorList>
            <person name="Wang R."/>
            <person name="Zhang L."/>
            <person name="Tang P."/>
            <person name="Li S."/>
            <person name="Liang L."/>
        </authorList>
    </citation>
    <scope>NUCLEOTIDE SEQUENCE</scope>
    <source>
        <strain evidence="9">YMF1.00031</strain>
    </source>
</reference>
<evidence type="ECO:0000256" key="5">
    <source>
        <dbReference type="ARBA" id="ARBA00022801"/>
    </source>
</evidence>
<sequence length="1105" mass="125800">MLPIVALGEAITWEQRASRLIHLACEGLIQEFDREKAEEYIDWLLLELNSEIMIRPIQASIGFSIMDNSKESNTVMQLNMGEGKSAVIVPAVAAALANTNKLVRAIVLKPLSTQMFHILVQRLGGLCDRRVYFLPFWQNIDLSKDRIEMIRTFYDECMKAGAIILVLLEHVLSFKLLAIEKTIQEQNEISEPLTACQEWLSKNTRDILDKSDEILHTKYQLIYTMGRKQTLEEGRDRWILMQELLDLIQEKAIEFSTQHPMALEVGPAKGIKYHSIRVIDASIGDRMLQDIASDIYMINKDKVPSVSSRLKLLSPSTRELALRFISVKGISIDEQNALFGVCGNLKPQLLVLRGLIADGILLFLLHNKQYRVNYGLDRKRSSLAVPYRAKDQPAVRAEFSHPEVVLVLTYLTYYYSGLQSEDLKICFDLLGKTDNPNLTYEDWIKRYPTICPSFSKLGGINLSDREQVEKKVFPLFQYNKSVIDFFLSEFIFPRQAKIFPQKLSTNTWDLAEGKDHNTTGFSGTNDNKYLLPTSIRQSDLPQQVHTNSLVLRNILLDDNNTVLKAHRDNASLGANEIIARIAELAPKIRVLLDVGTQILELDNRQIAKAWLEIDQSSEIQGAVFFGEGNQLLVMRRDGRTEPFVSSALSKQLDRVLVFLDEAHTRGVDLRLPIGTRAAVTLGPNLAKDKFVQGNSHSIVFLASPDIYAHIQKSAQKQLSEPINTSDVLLWTMLESCRQIRHGFPTWADQGLQYLTRKTGWERFRRDGRKGQLKETAVETEARPLLDMYGISDQAQRFSRELIPFDGFEAISQRLDQFGISSSRSISVQEEQEREVDQELEVEVSIERPQPANPRKHFLHPEVVSLARSGIFDKNSDAFSLAYDQYEGTSARYLLECKAWTPELYATVDFKGTVELEPSSNIDDYLRPVRWILSTRDRPNLILLSPYEANQLVPMVRKSRACSLHYYAPRVAKSMPTFEFLDFCPIPAPSEAFPYSRPSPKARIVLNTFAGQLFFQDKGYYLEFCNYLGIYYGELGCSAERTIDGWIGQKLSQYLSLQQEDATCKFSKNPLPLLAKIVNMRRKGQGFSLTHLGGVLNTRVLEENDF</sequence>
<feature type="domain" description="DUF3645" evidence="8">
    <location>
        <begin position="377"/>
        <end position="409"/>
    </location>
</feature>
<dbReference type="PANTHER" id="PTHR13367:SF33">
    <property type="entry name" value="P-LOOP CONTAINING NUCLEOSIDE TRIPHOSPHATE HYDROLASE PROTEIN"/>
    <property type="match status" value="1"/>
</dbReference>
<protein>
    <recommendedName>
        <fullName evidence="2">ubiquitinyl hydrolase 1</fullName>
        <ecNumber evidence="2">3.4.19.12</ecNumber>
    </recommendedName>
</protein>
<evidence type="ECO:0000256" key="1">
    <source>
        <dbReference type="ARBA" id="ARBA00000707"/>
    </source>
</evidence>
<evidence type="ECO:0000313" key="9">
    <source>
        <dbReference type="EMBL" id="KAJ6261640.1"/>
    </source>
</evidence>
<keyword evidence="4" id="KW-0833">Ubl conjugation pathway</keyword>
<proteinExistence type="predicted"/>
<evidence type="ECO:0000259" key="7">
    <source>
        <dbReference type="Pfam" id="PF12340"/>
    </source>
</evidence>
<comment type="catalytic activity">
    <reaction evidence="1">
        <text>Thiol-dependent hydrolysis of ester, thioester, amide, peptide and isopeptide bonds formed by the C-terminal Gly of ubiquitin (a 76-residue protein attached to proteins as an intracellular targeting signal).</text>
        <dbReference type="EC" id="3.4.19.12"/>
    </reaction>
</comment>
<dbReference type="GO" id="GO:0006508">
    <property type="term" value="P:proteolysis"/>
    <property type="evidence" value="ECO:0007669"/>
    <property type="project" value="UniProtKB-KW"/>
</dbReference>
<dbReference type="Proteomes" id="UP001221413">
    <property type="component" value="Unassembled WGS sequence"/>
</dbReference>
<keyword evidence="3" id="KW-0645">Protease</keyword>
<dbReference type="Pfam" id="PF12359">
    <property type="entry name" value="DUF3645"/>
    <property type="match status" value="1"/>
</dbReference>
<evidence type="ECO:0000256" key="4">
    <source>
        <dbReference type="ARBA" id="ARBA00022786"/>
    </source>
</evidence>
<dbReference type="InterPro" id="IPR051346">
    <property type="entry name" value="OTU_Deubiquitinase"/>
</dbReference>
<evidence type="ECO:0000313" key="10">
    <source>
        <dbReference type="Proteomes" id="UP001221413"/>
    </source>
</evidence>
<dbReference type="AlphaFoldDB" id="A0AAD6NKR6"/>
<name>A0AAD6NKR6_DREDA</name>
<keyword evidence="10" id="KW-1185">Reference proteome</keyword>
<keyword evidence="5" id="KW-0378">Hydrolase</keyword>
<dbReference type="InterPro" id="IPR022105">
    <property type="entry name" value="DUF3645"/>
</dbReference>
<evidence type="ECO:0000256" key="2">
    <source>
        <dbReference type="ARBA" id="ARBA00012759"/>
    </source>
</evidence>
<comment type="caution">
    <text evidence="9">The sequence shown here is derived from an EMBL/GenBank/DDBJ whole genome shotgun (WGS) entry which is preliminary data.</text>
</comment>
<dbReference type="GO" id="GO:0004843">
    <property type="term" value="F:cysteine-type deubiquitinase activity"/>
    <property type="evidence" value="ECO:0007669"/>
    <property type="project" value="UniProtKB-EC"/>
</dbReference>
<evidence type="ECO:0000256" key="3">
    <source>
        <dbReference type="ARBA" id="ARBA00022670"/>
    </source>
</evidence>
<evidence type="ECO:0000259" key="8">
    <source>
        <dbReference type="Pfam" id="PF12359"/>
    </source>
</evidence>
<dbReference type="PANTHER" id="PTHR13367">
    <property type="entry name" value="UBIQUITIN THIOESTERASE"/>
    <property type="match status" value="1"/>
</dbReference>
<accession>A0AAD6NKR6</accession>
<dbReference type="InterPro" id="IPR022099">
    <property type="entry name" value="DUF3638"/>
</dbReference>
<organism evidence="9 10">
    <name type="scientific">Drechslerella dactyloides</name>
    <name type="common">Nematode-trapping fungus</name>
    <name type="synonym">Arthrobotrys dactyloides</name>
    <dbReference type="NCBI Taxonomy" id="74499"/>
    <lineage>
        <taxon>Eukaryota</taxon>
        <taxon>Fungi</taxon>
        <taxon>Dikarya</taxon>
        <taxon>Ascomycota</taxon>
        <taxon>Pezizomycotina</taxon>
        <taxon>Orbiliomycetes</taxon>
        <taxon>Orbiliales</taxon>
        <taxon>Orbiliaceae</taxon>
        <taxon>Drechslerella</taxon>
    </lineage>
</organism>
<dbReference type="EMBL" id="JAQGDS010000004">
    <property type="protein sequence ID" value="KAJ6261640.1"/>
    <property type="molecule type" value="Genomic_DNA"/>
</dbReference>
<gene>
    <name evidence="9" type="ORF">Dda_4310</name>
</gene>
<dbReference type="EC" id="3.4.19.12" evidence="2"/>
<evidence type="ECO:0000256" key="6">
    <source>
        <dbReference type="ARBA" id="ARBA00022807"/>
    </source>
</evidence>
<keyword evidence="6" id="KW-0788">Thiol protease</keyword>